<dbReference type="PRINTS" id="PR00080">
    <property type="entry name" value="SDRFAMILY"/>
</dbReference>
<comment type="similarity">
    <text evidence="1">Belongs to the short-chain dehydrogenases/reductases (SDR) family.</text>
</comment>
<dbReference type="PATRIC" id="fig|394.7.peg.871"/>
<evidence type="ECO:0000256" key="1">
    <source>
        <dbReference type="ARBA" id="ARBA00006484"/>
    </source>
</evidence>
<dbReference type="HOGENOM" id="CLU_010194_1_0_5"/>
<geneLocation type="plasmid" evidence="3">
    <name>megaplasmid 2</name>
</geneLocation>
<dbReference type="InterPro" id="IPR002347">
    <property type="entry name" value="SDR_fam"/>
</dbReference>
<dbReference type="PANTHER" id="PTHR24321:SF8">
    <property type="entry name" value="ESTRADIOL 17-BETA-DEHYDROGENASE 8-RELATED"/>
    <property type="match status" value="1"/>
</dbReference>
<evidence type="ECO:0000313" key="5">
    <source>
        <dbReference type="Proteomes" id="UP000001054"/>
    </source>
</evidence>
<dbReference type="RefSeq" id="WP_012706486.1">
    <property type="nucleotide sequence ID" value="NC_012586.1"/>
</dbReference>
<organism evidence="3">
    <name type="scientific">Sinorhizobium fredii (strain NBRC 101917 / NGR234)</name>
    <dbReference type="NCBI Taxonomy" id="394"/>
    <lineage>
        <taxon>Bacteria</taxon>
        <taxon>Pseudomonadati</taxon>
        <taxon>Pseudomonadota</taxon>
        <taxon>Alphaproteobacteria</taxon>
        <taxon>Hyphomicrobiales</taxon>
        <taxon>Rhizobiaceae</taxon>
        <taxon>Sinorhizobium/Ensifer group</taxon>
        <taxon>Sinorhizobium</taxon>
    </lineage>
</organism>
<accession>Q6W1L9</accession>
<dbReference type="EMBL" id="CP000874">
    <property type="protein sequence ID" value="ACP21887.1"/>
    <property type="molecule type" value="Genomic_DNA"/>
</dbReference>
<dbReference type="EMBL" id="AY316747">
    <property type="protein sequence ID" value="AAQ87349.1"/>
    <property type="molecule type" value="Genomic_DNA"/>
</dbReference>
<evidence type="ECO:0000256" key="2">
    <source>
        <dbReference type="ARBA" id="ARBA00023002"/>
    </source>
</evidence>
<sequence length="265" mass="27518">MSTVGASIVYNVPVHSMMSLAGRRALVTGGSGGIGRAIVDEFLDLGAAIGVTDLVAPEVDLASGAVFCAADITDETDVQRMFDTLTTSLDGAFDILVNCAAIAGTGRPTHLASAEDFDHVFAVNVKGAFLCGGQFIARCLERDAEGVIVNVSSINGVIGSADIPLYHATKAALQLLSKCDAITYADRKIRSNCVLPGSTRTELTLRAQAESDDPDGYVRRLVQAHPIGRQALPEEIARVVAFLASDASAFVTGADVAADGGYTAQ</sequence>
<dbReference type="PANTHER" id="PTHR24321">
    <property type="entry name" value="DEHYDROGENASES, SHORT CHAIN"/>
    <property type="match status" value="1"/>
</dbReference>
<dbReference type="AlphaFoldDB" id="Q6W1L9"/>
<evidence type="ECO:0000313" key="4">
    <source>
        <dbReference type="EMBL" id="ACP21887.1"/>
    </source>
</evidence>
<geneLocation type="plasmid" evidence="4">
    <name>pNGR234b</name>
</geneLocation>
<dbReference type="FunFam" id="3.40.50.720:FF:000084">
    <property type="entry name" value="Short-chain dehydrogenase reductase"/>
    <property type="match status" value="1"/>
</dbReference>
<geneLocation type="plasmid" evidence="5">
    <name>sym pNGR234b</name>
</geneLocation>
<dbReference type="PRINTS" id="PR00081">
    <property type="entry name" value="GDHRDH"/>
</dbReference>
<gene>
    <name evidence="4" type="ordered locus">NGR_b04240</name>
    <name evidence="3" type="ORF">RNGR00577</name>
</gene>
<dbReference type="SUPFAM" id="SSF51735">
    <property type="entry name" value="NAD(P)-binding Rossmann-fold domains"/>
    <property type="match status" value="1"/>
</dbReference>
<keyword evidence="3" id="KW-0614">Plasmid</keyword>
<dbReference type="KEGG" id="rhi:NGR_b04240"/>
<dbReference type="Proteomes" id="UP000001054">
    <property type="component" value="Plasmid pNGR234b"/>
</dbReference>
<dbReference type="GO" id="GO:0016491">
    <property type="term" value="F:oxidoreductase activity"/>
    <property type="evidence" value="ECO:0007669"/>
    <property type="project" value="UniProtKB-KW"/>
</dbReference>
<dbReference type="Gene3D" id="3.40.50.720">
    <property type="entry name" value="NAD(P)-binding Rossmann-like Domain"/>
    <property type="match status" value="1"/>
</dbReference>
<evidence type="ECO:0000313" key="3">
    <source>
        <dbReference type="EMBL" id="AAQ87349.1"/>
    </source>
</evidence>
<reference evidence="5" key="2">
    <citation type="journal article" date="2004" name="J. Bacteriol.">
        <title>An evolutionary hot spot: the pNGR234b replicon of Rhizobium sp. strain NGR234.</title>
        <authorList>
            <person name="Streit W.R."/>
            <person name="Schmitz R.A."/>
            <person name="Perret X."/>
            <person name="Staehelin C."/>
            <person name="Deakin W.J."/>
            <person name="Raasch C."/>
            <person name="Liesegang H."/>
            <person name="Broughton W.J."/>
        </authorList>
    </citation>
    <scope>NUCLEOTIDE SEQUENCE [LARGE SCALE GENOMIC DNA]</scope>
    <source>
        <strain evidence="5">NBRC 101917 / NGR234</strain>
        <plasmid evidence="4">pNGR234b</plasmid>
        <plasmid evidence="5">sym pNGR234b</plasmid>
    </source>
</reference>
<dbReference type="InterPro" id="IPR036291">
    <property type="entry name" value="NAD(P)-bd_dom_sf"/>
</dbReference>
<keyword evidence="5" id="KW-1185">Reference proteome</keyword>
<dbReference type="OrthoDB" id="8419486at2"/>
<dbReference type="CDD" id="cd05233">
    <property type="entry name" value="SDR_c"/>
    <property type="match status" value="1"/>
</dbReference>
<protein>
    <submittedName>
        <fullName evidence="3 4">Short chain dehydrogenase</fullName>
    </submittedName>
</protein>
<reference evidence="3" key="1">
    <citation type="submission" date="2003-06" db="EMBL/GenBank/DDBJ databases">
        <title>Comparative DNA analysis of two large contigs of the Rhizobium sp. NGR234 megaplasmid 2.</title>
        <authorList>
            <person name="Broughton W.J."/>
            <person name="Perret X."/>
            <person name="Staehelin C."/>
            <person name="Schmitz R.A."/>
            <person name="Raasch C."/>
            <person name="Liesegang H."/>
            <person name="Gottschalk G."/>
            <person name="Streit W.R."/>
        </authorList>
    </citation>
    <scope>NUCLEOTIDE SEQUENCE</scope>
    <source>
        <strain evidence="3">NGR234</strain>
        <plasmid evidence="3">megaplasmid 2</plasmid>
    </source>
</reference>
<dbReference type="Pfam" id="PF13561">
    <property type="entry name" value="adh_short_C2"/>
    <property type="match status" value="1"/>
</dbReference>
<name>Q6W1L9_SINFN</name>
<reference evidence="4 5" key="3">
    <citation type="journal article" date="2009" name="Appl. Environ. Microbiol.">
        <title>Rhizobium sp. strain NGR234 possesses a remarkable number of secretion systems.</title>
        <authorList>
            <person name="Schmeisser C."/>
            <person name="Liesegang H."/>
            <person name="Krysciak D."/>
            <person name="Bakkou N."/>
            <person name="Le Quere A."/>
            <person name="Wollherr A."/>
            <person name="Heinemeyer I."/>
            <person name="Morgenstern B."/>
            <person name="Pommerening-Roeser A."/>
            <person name="Flores M."/>
            <person name="Palacios R."/>
            <person name="Brenner S."/>
            <person name="Gottschalk G."/>
            <person name="Schmitz R.A."/>
            <person name="Broughton W.J."/>
            <person name="Perret X."/>
            <person name="Strittmatter A.W."/>
            <person name="Streit W.R."/>
        </authorList>
    </citation>
    <scope>NUCLEOTIDE SEQUENCE [LARGE SCALE GENOMIC DNA]</scope>
    <source>
        <strain evidence="5">NBRC 101917 / NGR234</strain>
        <strain evidence="4">NGR234</strain>
        <plasmid evidence="4">pNGR234b</plasmid>
        <plasmid evidence="5">sym pNGR234b</plasmid>
    </source>
</reference>
<keyword evidence="2" id="KW-0560">Oxidoreductase</keyword>
<proteinExistence type="inferred from homology"/>